<keyword evidence="3" id="KW-1185">Reference proteome</keyword>
<sequence length="219" mass="24399">MPAVSFQAILDKAFADYSDQIGVELNKHPFADELRGHDSPDDVLKLLEDKANAFRVYRDGNRKLIDWLSPVVQVIHTLSGVLGETVPFQPAKAIFVGVDVLITAADGVSSSYDALVDLFECLGNFLKRLRIYTDVPLTPSMTDIIGNIMVELLSVFALATKQIRQGRFKKFAKKLLGESEIEAVLRRLDRLTQEEGRMTVAQILEVVHGLMNNVKVVMN</sequence>
<dbReference type="Pfam" id="PF17109">
    <property type="entry name" value="Goodbye"/>
    <property type="match status" value="1"/>
</dbReference>
<evidence type="ECO:0000313" key="2">
    <source>
        <dbReference type="EMBL" id="KAH8982672.1"/>
    </source>
</evidence>
<proteinExistence type="predicted"/>
<dbReference type="Proteomes" id="UP001201163">
    <property type="component" value="Unassembled WGS sequence"/>
</dbReference>
<evidence type="ECO:0000313" key="3">
    <source>
        <dbReference type="Proteomes" id="UP001201163"/>
    </source>
</evidence>
<name>A0AAD4LAQ6_9AGAM</name>
<dbReference type="InterPro" id="IPR031350">
    <property type="entry name" value="Goodbye_dom"/>
</dbReference>
<comment type="caution">
    <text evidence="2">The sequence shown here is derived from an EMBL/GenBank/DDBJ whole genome shotgun (WGS) entry which is preliminary data.</text>
</comment>
<accession>A0AAD4LAQ6</accession>
<organism evidence="2 3">
    <name type="scientific">Lactarius akahatsu</name>
    <dbReference type="NCBI Taxonomy" id="416441"/>
    <lineage>
        <taxon>Eukaryota</taxon>
        <taxon>Fungi</taxon>
        <taxon>Dikarya</taxon>
        <taxon>Basidiomycota</taxon>
        <taxon>Agaricomycotina</taxon>
        <taxon>Agaricomycetes</taxon>
        <taxon>Russulales</taxon>
        <taxon>Russulaceae</taxon>
        <taxon>Lactarius</taxon>
    </lineage>
</organism>
<feature type="domain" description="Fungal STAND N-terminal Goodbye" evidence="1">
    <location>
        <begin position="11"/>
        <end position="132"/>
    </location>
</feature>
<evidence type="ECO:0000259" key="1">
    <source>
        <dbReference type="Pfam" id="PF17109"/>
    </source>
</evidence>
<feature type="non-terminal residue" evidence="2">
    <location>
        <position position="1"/>
    </location>
</feature>
<dbReference type="AlphaFoldDB" id="A0AAD4LAQ6"/>
<reference evidence="2" key="1">
    <citation type="submission" date="2022-01" db="EMBL/GenBank/DDBJ databases">
        <title>Comparative genomics reveals a dynamic genome evolution in the ectomycorrhizal milk-cap (Lactarius) mushrooms.</title>
        <authorList>
            <consortium name="DOE Joint Genome Institute"/>
            <person name="Lebreton A."/>
            <person name="Tang N."/>
            <person name="Kuo A."/>
            <person name="LaButti K."/>
            <person name="Drula E."/>
            <person name="Barry K."/>
            <person name="Clum A."/>
            <person name="Lipzen A."/>
            <person name="Mousain D."/>
            <person name="Ng V."/>
            <person name="Wang R."/>
            <person name="Wang X."/>
            <person name="Dai Y."/>
            <person name="Henrissat B."/>
            <person name="Grigoriev I.V."/>
            <person name="Guerin-Laguette A."/>
            <person name="Yu F."/>
            <person name="Martin F.M."/>
        </authorList>
    </citation>
    <scope>NUCLEOTIDE SEQUENCE</scope>
    <source>
        <strain evidence="2">QP</strain>
    </source>
</reference>
<dbReference type="EMBL" id="JAKELL010000097">
    <property type="protein sequence ID" value="KAH8982672.1"/>
    <property type="molecule type" value="Genomic_DNA"/>
</dbReference>
<gene>
    <name evidence="2" type="ORF">EDB92DRAFT_2106538</name>
</gene>
<protein>
    <recommendedName>
        <fullName evidence="1">Fungal STAND N-terminal Goodbye domain-containing protein</fullName>
    </recommendedName>
</protein>